<protein>
    <submittedName>
        <fullName evidence="3">IS110 family transposase</fullName>
    </submittedName>
</protein>
<dbReference type="Proteomes" id="UP001609176">
    <property type="component" value="Unassembled WGS sequence"/>
</dbReference>
<dbReference type="Pfam" id="PF01548">
    <property type="entry name" value="DEDD_Tnp_IS110"/>
    <property type="match status" value="1"/>
</dbReference>
<reference evidence="3 4" key="1">
    <citation type="submission" date="2024-10" db="EMBL/GenBank/DDBJ databases">
        <authorList>
            <person name="Riesco R."/>
        </authorList>
    </citation>
    <scope>NUCLEOTIDE SEQUENCE [LARGE SCALE GENOMIC DNA]</scope>
    <source>
        <strain evidence="3 4">NCIMB 15448</strain>
    </source>
</reference>
<evidence type="ECO:0000313" key="3">
    <source>
        <dbReference type="EMBL" id="MFH5242903.1"/>
    </source>
</evidence>
<dbReference type="RefSeq" id="WP_395124686.1">
    <property type="nucleotide sequence ID" value="NZ_JBIMSP010000019.1"/>
</dbReference>
<gene>
    <name evidence="3" type="ORF">ACHIPV_13565</name>
</gene>
<dbReference type="InterPro" id="IPR047650">
    <property type="entry name" value="Transpos_IS110"/>
</dbReference>
<evidence type="ECO:0000313" key="4">
    <source>
        <dbReference type="Proteomes" id="UP001609176"/>
    </source>
</evidence>
<organism evidence="3 4">
    <name type="scientific">Antrihabitans spumae</name>
    <dbReference type="NCBI Taxonomy" id="3373370"/>
    <lineage>
        <taxon>Bacteria</taxon>
        <taxon>Bacillati</taxon>
        <taxon>Actinomycetota</taxon>
        <taxon>Actinomycetes</taxon>
        <taxon>Mycobacteriales</taxon>
        <taxon>Nocardiaceae</taxon>
        <taxon>Antrihabitans</taxon>
    </lineage>
</organism>
<feature type="domain" description="Transposase IS116/IS110/IS902 C-terminal" evidence="2">
    <location>
        <begin position="219"/>
        <end position="302"/>
    </location>
</feature>
<dbReference type="PANTHER" id="PTHR33055">
    <property type="entry name" value="TRANSPOSASE FOR INSERTION SEQUENCE ELEMENT IS1111A"/>
    <property type="match status" value="1"/>
</dbReference>
<feature type="non-terminal residue" evidence="3">
    <location>
        <position position="1"/>
    </location>
</feature>
<sequence length="383" mass="42064">FKTFYGVLREAAKWLTSQGVTHVAMEATGIYSAPVLHALVEHGDFAQVLVCNAAHVKNVPGRKTDYADAEWLAHLLECGLVRGSFIPPAEIKAVRDVIRYRTKLVQARTSELQRLGNVLQDAGIKMDSVASSITTKSCRSMIESLIDGERRPTVLAELARGKMRTKMADLSRALEGRFGEHHALMCRLHLDHIDHLDEMIVRLDVQIEAMMTPFRAQRDLLTTIPGIGAKAAAAILSEIGQDPAAFFPTAAHLSSWAGLCPGNHESAGKRSSGKPRKGNRQIHPVMVECAWSATRHEGYLKSLFHRHVMKFGGYRSAAAKKKAIVAVAHTMLVVVWHVLATGTAFDDLGADYFTTRLDPERETRRLVSKLEALGHTVTLAPAA</sequence>
<evidence type="ECO:0000259" key="2">
    <source>
        <dbReference type="Pfam" id="PF02371"/>
    </source>
</evidence>
<name>A0ABW7KP88_9NOCA</name>
<dbReference type="InterPro" id="IPR002525">
    <property type="entry name" value="Transp_IS110-like_N"/>
</dbReference>
<dbReference type="PANTHER" id="PTHR33055:SF15">
    <property type="entry name" value="TRANSPOSASE-RELATED"/>
    <property type="match status" value="1"/>
</dbReference>
<dbReference type="EMBL" id="JBIMSP010000019">
    <property type="protein sequence ID" value="MFH5242903.1"/>
    <property type="molecule type" value="Genomic_DNA"/>
</dbReference>
<comment type="caution">
    <text evidence="3">The sequence shown here is derived from an EMBL/GenBank/DDBJ whole genome shotgun (WGS) entry which is preliminary data.</text>
</comment>
<dbReference type="Pfam" id="PF02371">
    <property type="entry name" value="Transposase_20"/>
    <property type="match status" value="1"/>
</dbReference>
<proteinExistence type="predicted"/>
<dbReference type="InterPro" id="IPR003346">
    <property type="entry name" value="Transposase_20"/>
</dbReference>
<dbReference type="NCBIfam" id="NF033542">
    <property type="entry name" value="transpos_IS110"/>
    <property type="match status" value="1"/>
</dbReference>
<accession>A0ABW7KP88</accession>
<evidence type="ECO:0000259" key="1">
    <source>
        <dbReference type="Pfam" id="PF01548"/>
    </source>
</evidence>
<feature type="domain" description="Transposase IS110-like N-terminal" evidence="1">
    <location>
        <begin position="9"/>
        <end position="121"/>
    </location>
</feature>